<protein>
    <submittedName>
        <fullName evidence="1">Uncharacterized protein</fullName>
    </submittedName>
</protein>
<accession>A0ABN9UXK9</accession>
<evidence type="ECO:0000313" key="1">
    <source>
        <dbReference type="EMBL" id="CAK0863356.1"/>
    </source>
</evidence>
<dbReference type="Gene3D" id="1.25.40.20">
    <property type="entry name" value="Ankyrin repeat-containing domain"/>
    <property type="match status" value="1"/>
</dbReference>
<organism evidence="1 2">
    <name type="scientific">Prorocentrum cordatum</name>
    <dbReference type="NCBI Taxonomy" id="2364126"/>
    <lineage>
        <taxon>Eukaryota</taxon>
        <taxon>Sar</taxon>
        <taxon>Alveolata</taxon>
        <taxon>Dinophyceae</taxon>
        <taxon>Prorocentrales</taxon>
        <taxon>Prorocentraceae</taxon>
        <taxon>Prorocentrum</taxon>
    </lineage>
</organism>
<gene>
    <name evidence="1" type="ORF">PCOR1329_LOCUS51531</name>
</gene>
<dbReference type="InterPro" id="IPR002110">
    <property type="entry name" value="Ankyrin_rpt"/>
</dbReference>
<dbReference type="SUPFAM" id="SSF48403">
    <property type="entry name" value="Ankyrin repeat"/>
    <property type="match status" value="1"/>
</dbReference>
<proteinExistence type="predicted"/>
<dbReference type="Proteomes" id="UP001189429">
    <property type="component" value="Unassembled WGS sequence"/>
</dbReference>
<evidence type="ECO:0000313" key="2">
    <source>
        <dbReference type="Proteomes" id="UP001189429"/>
    </source>
</evidence>
<keyword evidence="2" id="KW-1185">Reference proteome</keyword>
<reference evidence="1" key="1">
    <citation type="submission" date="2023-10" db="EMBL/GenBank/DDBJ databases">
        <authorList>
            <person name="Chen Y."/>
            <person name="Shah S."/>
            <person name="Dougan E. K."/>
            <person name="Thang M."/>
            <person name="Chan C."/>
        </authorList>
    </citation>
    <scope>NUCLEOTIDE SEQUENCE [LARGE SCALE GENOMIC DNA]</scope>
</reference>
<comment type="caution">
    <text evidence="1">The sequence shown here is derived from an EMBL/GenBank/DDBJ whole genome shotgun (WGS) entry which is preliminary data.</text>
</comment>
<name>A0ABN9UXK9_9DINO</name>
<dbReference type="EMBL" id="CAUYUJ010016253">
    <property type="protein sequence ID" value="CAK0863356.1"/>
    <property type="molecule type" value="Genomic_DNA"/>
</dbReference>
<dbReference type="Pfam" id="PF00023">
    <property type="entry name" value="Ank"/>
    <property type="match status" value="1"/>
</dbReference>
<sequence>MGPSAPHPGCLHCTPVPDRSWSEMMPPGAQTAWETPPCTPRCRRVPSVSPPARRASKGPLLSGLERNCWRRVRSALEADPEAARLPLMEPRVEWPLCAAIRLGCSEDIVQLLVQNGARVEVTNEQGQSPLQCLSSGLANEVLGALPADFAPGTDDWAERVRESAAQGELRVAMALMSAGADPEARHGDRGGEQCSSLELAQRAGKDHLVRLYAQNPARDLSGQGPYRVP</sequence>
<dbReference type="InterPro" id="IPR036770">
    <property type="entry name" value="Ankyrin_rpt-contain_sf"/>
</dbReference>